<dbReference type="SMART" id="SM00495">
    <property type="entry name" value="ChtBD3"/>
    <property type="match status" value="1"/>
</dbReference>
<gene>
    <name evidence="4" type="ORF">K7432_017764</name>
</gene>
<evidence type="ECO:0000256" key="2">
    <source>
        <dbReference type="SAM" id="MobiDB-lite"/>
    </source>
</evidence>
<protein>
    <recommendedName>
        <fullName evidence="3">Chitin-binding type-3 domain-containing protein</fullName>
    </recommendedName>
</protein>
<accession>A0ABR2WCZ3</accession>
<keyword evidence="1" id="KW-0378">Hydrolase</keyword>
<keyword evidence="5" id="KW-1185">Reference proteome</keyword>
<reference evidence="4 5" key="1">
    <citation type="submission" date="2023-04" db="EMBL/GenBank/DDBJ databases">
        <title>Genome of Basidiobolus ranarum AG-B5.</title>
        <authorList>
            <person name="Stajich J.E."/>
            <person name="Carter-House D."/>
            <person name="Gryganskyi A."/>
        </authorList>
    </citation>
    <scope>NUCLEOTIDE SEQUENCE [LARGE SCALE GENOMIC DNA]</scope>
    <source>
        <strain evidence="4 5">AG-B5</strain>
    </source>
</reference>
<dbReference type="Gene3D" id="2.70.50.70">
    <property type="match status" value="1"/>
</dbReference>
<evidence type="ECO:0000313" key="5">
    <source>
        <dbReference type="Proteomes" id="UP001479436"/>
    </source>
</evidence>
<name>A0ABR2WCZ3_9FUNG</name>
<dbReference type="EMBL" id="JASJQH010004329">
    <property type="protein sequence ID" value="KAK9759365.1"/>
    <property type="molecule type" value="Genomic_DNA"/>
</dbReference>
<dbReference type="InterPro" id="IPR036573">
    <property type="entry name" value="CBM_sf_5/12"/>
</dbReference>
<dbReference type="Proteomes" id="UP001479436">
    <property type="component" value="Unassembled WGS sequence"/>
</dbReference>
<dbReference type="PANTHER" id="PTHR36182:SF1">
    <property type="entry name" value="PROTEIN, PUTATIVE (AFU_ORTHOLOGUE AFUA_6G10930)-RELATED"/>
    <property type="match status" value="1"/>
</dbReference>
<feature type="domain" description="Chitin-binding type-3" evidence="3">
    <location>
        <begin position="235"/>
        <end position="277"/>
    </location>
</feature>
<dbReference type="PANTHER" id="PTHR36182">
    <property type="entry name" value="PROTEIN, PUTATIVE (AFU_ORTHOLOGUE AFUA_6G10930)-RELATED"/>
    <property type="match status" value="1"/>
</dbReference>
<dbReference type="CDD" id="cd12215">
    <property type="entry name" value="ChiC_BD"/>
    <property type="match status" value="1"/>
</dbReference>
<dbReference type="Gene3D" id="2.10.10.20">
    <property type="entry name" value="Carbohydrate-binding module superfamily 5/12"/>
    <property type="match status" value="1"/>
</dbReference>
<dbReference type="SUPFAM" id="SSF51055">
    <property type="entry name" value="Carbohydrate binding domain"/>
    <property type="match status" value="1"/>
</dbReference>
<sequence length="280" mass="30330">MEIKSPAPRRSTFSKYYRSIGKIDYDMNGPLGAFPCKGYKAGPVEHTYNAGDSVPIEFAPGNTHRGGHCQFALSYDNDKTFVVLKTIVRDCFMKGLKFDVPIPATAPPSKRATLAWTWINAEGNREYYMNCIDITINGGTPGGTVTGPKLLIANLPGHPTIPEMYIGEGDGHELLEKRPMISVGAQGNGNDNGSKPVPTPSVPTPATTPVTTSSKTVSTKPTSTKRPTTGLCDGIKAWSSKATYNSSQKSTFNGHLWKAKWWTQDESPKNKGVWVDMGAC</sequence>
<evidence type="ECO:0000313" key="4">
    <source>
        <dbReference type="EMBL" id="KAK9759365.1"/>
    </source>
</evidence>
<proteinExistence type="predicted"/>
<dbReference type="InterPro" id="IPR003610">
    <property type="entry name" value="CBM5/12"/>
</dbReference>
<evidence type="ECO:0000256" key="1">
    <source>
        <dbReference type="ARBA" id="ARBA00022801"/>
    </source>
</evidence>
<feature type="compositionally biased region" description="Low complexity" evidence="2">
    <location>
        <begin position="204"/>
        <end position="228"/>
    </location>
</feature>
<comment type="caution">
    <text evidence="4">The sequence shown here is derived from an EMBL/GenBank/DDBJ whole genome shotgun (WGS) entry which is preliminary data.</text>
</comment>
<organism evidence="4 5">
    <name type="scientific">Basidiobolus ranarum</name>
    <dbReference type="NCBI Taxonomy" id="34480"/>
    <lineage>
        <taxon>Eukaryota</taxon>
        <taxon>Fungi</taxon>
        <taxon>Fungi incertae sedis</taxon>
        <taxon>Zoopagomycota</taxon>
        <taxon>Entomophthoromycotina</taxon>
        <taxon>Basidiobolomycetes</taxon>
        <taxon>Basidiobolales</taxon>
        <taxon>Basidiobolaceae</taxon>
        <taxon>Basidiobolus</taxon>
    </lineage>
</organism>
<feature type="region of interest" description="Disordered" evidence="2">
    <location>
        <begin position="183"/>
        <end position="228"/>
    </location>
</feature>
<evidence type="ECO:0000259" key="3">
    <source>
        <dbReference type="SMART" id="SM00495"/>
    </source>
</evidence>